<gene>
    <name evidence="9" type="ORF">TRUGW13939_00948</name>
</gene>
<dbReference type="OrthoDB" id="4491390at2759"/>
<evidence type="ECO:0000256" key="6">
    <source>
        <dbReference type="SAM" id="Phobius"/>
    </source>
</evidence>
<feature type="domain" description="Zn(2)-C6 fungal-type" evidence="7">
    <location>
        <begin position="10"/>
        <end position="39"/>
    </location>
</feature>
<proteinExistence type="predicted"/>
<dbReference type="SUPFAM" id="SSF103473">
    <property type="entry name" value="MFS general substrate transporter"/>
    <property type="match status" value="1"/>
</dbReference>
<evidence type="ECO:0000256" key="4">
    <source>
        <dbReference type="ARBA" id="ARBA00023163"/>
    </source>
</evidence>
<feature type="transmembrane region" description="Helical" evidence="6">
    <location>
        <begin position="680"/>
        <end position="705"/>
    </location>
</feature>
<accession>A0A7H8QIT5</accession>
<dbReference type="GO" id="GO:0016020">
    <property type="term" value="C:membrane"/>
    <property type="evidence" value="ECO:0007669"/>
    <property type="project" value="UniProtKB-SubCell"/>
</dbReference>
<organism evidence="9 10">
    <name type="scientific">Talaromyces rugulosus</name>
    <name type="common">Penicillium rugulosum</name>
    <dbReference type="NCBI Taxonomy" id="121627"/>
    <lineage>
        <taxon>Eukaryota</taxon>
        <taxon>Fungi</taxon>
        <taxon>Dikarya</taxon>
        <taxon>Ascomycota</taxon>
        <taxon>Pezizomycotina</taxon>
        <taxon>Eurotiomycetes</taxon>
        <taxon>Eurotiomycetidae</taxon>
        <taxon>Eurotiales</taxon>
        <taxon>Trichocomaceae</taxon>
        <taxon>Talaromyces</taxon>
        <taxon>Talaromyces sect. Islandici</taxon>
    </lineage>
</organism>
<keyword evidence="5" id="KW-0539">Nucleus</keyword>
<keyword evidence="4" id="KW-0804">Transcription</keyword>
<comment type="subcellular location">
    <subcellularLocation>
        <location evidence="1">Membrane</location>
        <topology evidence="1">Multi-pass membrane protein</topology>
    </subcellularLocation>
</comment>
<dbReference type="Pfam" id="PF07690">
    <property type="entry name" value="MFS_1"/>
    <property type="match status" value="1"/>
</dbReference>
<dbReference type="InterPro" id="IPR053178">
    <property type="entry name" value="Osmoadaptation_assoc"/>
</dbReference>
<dbReference type="PANTHER" id="PTHR38111">
    <property type="entry name" value="ZN(2)-C6 FUNGAL-TYPE DOMAIN-CONTAINING PROTEIN-RELATED"/>
    <property type="match status" value="1"/>
</dbReference>
<protein>
    <recommendedName>
        <fullName evidence="11">Zn(2)-C6 fungal-type domain-containing protein</fullName>
    </recommendedName>
</protein>
<feature type="transmembrane region" description="Helical" evidence="6">
    <location>
        <begin position="544"/>
        <end position="564"/>
    </location>
</feature>
<evidence type="ECO:0000313" key="9">
    <source>
        <dbReference type="EMBL" id="QKX53868.1"/>
    </source>
</evidence>
<dbReference type="RefSeq" id="XP_035340047.1">
    <property type="nucleotide sequence ID" value="XM_035484154.1"/>
</dbReference>
<dbReference type="Pfam" id="PF00172">
    <property type="entry name" value="Zn_clus"/>
    <property type="match status" value="1"/>
</dbReference>
<evidence type="ECO:0000256" key="3">
    <source>
        <dbReference type="ARBA" id="ARBA00023125"/>
    </source>
</evidence>
<reference evidence="10" key="1">
    <citation type="submission" date="2020-06" db="EMBL/GenBank/DDBJ databases">
        <title>A chromosome-scale genome assembly of Talaromyces rugulosus W13939.</title>
        <authorList>
            <person name="Wang B."/>
            <person name="Guo L."/>
            <person name="Ye K."/>
            <person name="Wang L."/>
        </authorList>
    </citation>
    <scope>NUCLEOTIDE SEQUENCE [LARGE SCALE GENOMIC DNA]</scope>
    <source>
        <strain evidence="10">W13939</strain>
    </source>
</reference>
<dbReference type="Gene3D" id="4.10.240.10">
    <property type="entry name" value="Zn(2)-C6 fungal-type DNA-binding domain"/>
    <property type="match status" value="1"/>
</dbReference>
<dbReference type="GeneID" id="55988461"/>
<evidence type="ECO:0000256" key="2">
    <source>
        <dbReference type="ARBA" id="ARBA00023015"/>
    </source>
</evidence>
<feature type="transmembrane region" description="Helical" evidence="6">
    <location>
        <begin position="748"/>
        <end position="768"/>
    </location>
</feature>
<keyword evidence="2" id="KW-0805">Transcription regulation</keyword>
<keyword evidence="6" id="KW-0812">Transmembrane</keyword>
<keyword evidence="6" id="KW-1133">Transmembrane helix</keyword>
<evidence type="ECO:0000256" key="5">
    <source>
        <dbReference type="ARBA" id="ARBA00023242"/>
    </source>
</evidence>
<dbReference type="AlphaFoldDB" id="A0A7H8QIT5"/>
<keyword evidence="6" id="KW-0472">Membrane</keyword>
<dbReference type="InterPro" id="IPR020846">
    <property type="entry name" value="MFS_dom"/>
</dbReference>
<dbReference type="KEGG" id="trg:TRUGW13939_00948"/>
<feature type="transmembrane region" description="Helical" evidence="6">
    <location>
        <begin position="774"/>
        <end position="793"/>
    </location>
</feature>
<evidence type="ECO:0000256" key="1">
    <source>
        <dbReference type="ARBA" id="ARBA00004141"/>
    </source>
</evidence>
<feature type="transmembrane region" description="Helical" evidence="6">
    <location>
        <begin position="576"/>
        <end position="600"/>
    </location>
</feature>
<dbReference type="Proteomes" id="UP000509510">
    <property type="component" value="Chromosome I"/>
</dbReference>
<dbReference type="PROSITE" id="PS00463">
    <property type="entry name" value="ZN2_CY6_FUNGAL_1"/>
    <property type="match status" value="1"/>
</dbReference>
<feature type="domain" description="Major facilitator superfamily (MFS) profile" evidence="8">
    <location>
        <begin position="620"/>
        <end position="796"/>
    </location>
</feature>
<dbReference type="GO" id="GO:0000981">
    <property type="term" value="F:DNA-binding transcription factor activity, RNA polymerase II-specific"/>
    <property type="evidence" value="ECO:0007669"/>
    <property type="project" value="InterPro"/>
</dbReference>
<dbReference type="PROSITE" id="PS50850">
    <property type="entry name" value="MFS"/>
    <property type="match status" value="1"/>
</dbReference>
<evidence type="ECO:0000259" key="7">
    <source>
        <dbReference type="PROSITE" id="PS50048"/>
    </source>
</evidence>
<dbReference type="CDD" id="cd00067">
    <property type="entry name" value="GAL4"/>
    <property type="match status" value="1"/>
</dbReference>
<feature type="transmembrane region" description="Helical" evidence="6">
    <location>
        <begin position="711"/>
        <end position="736"/>
    </location>
</feature>
<name>A0A7H8QIT5_TALRU</name>
<dbReference type="GO" id="GO:0022857">
    <property type="term" value="F:transmembrane transporter activity"/>
    <property type="evidence" value="ECO:0007669"/>
    <property type="project" value="InterPro"/>
</dbReference>
<dbReference type="GO" id="GO:0003677">
    <property type="term" value="F:DNA binding"/>
    <property type="evidence" value="ECO:0007669"/>
    <property type="project" value="UniProtKB-KW"/>
</dbReference>
<dbReference type="InterPro" id="IPR011701">
    <property type="entry name" value="MFS"/>
</dbReference>
<dbReference type="InterPro" id="IPR036259">
    <property type="entry name" value="MFS_trans_sf"/>
</dbReference>
<keyword evidence="10" id="KW-1185">Reference proteome</keyword>
<feature type="transmembrane region" description="Helical" evidence="6">
    <location>
        <begin position="621"/>
        <end position="643"/>
    </location>
</feature>
<keyword evidence="3" id="KW-0238">DNA-binding</keyword>
<dbReference type="SMART" id="SM00066">
    <property type="entry name" value="GAL4"/>
    <property type="match status" value="1"/>
</dbReference>
<dbReference type="InterPro" id="IPR001138">
    <property type="entry name" value="Zn2Cys6_DnaBD"/>
</dbReference>
<evidence type="ECO:0000259" key="8">
    <source>
        <dbReference type="PROSITE" id="PS50850"/>
    </source>
</evidence>
<dbReference type="InterPro" id="IPR036864">
    <property type="entry name" value="Zn2-C6_fun-type_DNA-bd_sf"/>
</dbReference>
<evidence type="ECO:0008006" key="11">
    <source>
        <dbReference type="Google" id="ProtNLM"/>
    </source>
</evidence>
<dbReference type="PROSITE" id="PS50048">
    <property type="entry name" value="ZN2_CY6_FUNGAL_2"/>
    <property type="match status" value="1"/>
</dbReference>
<dbReference type="EMBL" id="CP055898">
    <property type="protein sequence ID" value="QKX53868.1"/>
    <property type="molecule type" value="Genomic_DNA"/>
</dbReference>
<dbReference type="SUPFAM" id="SSF57701">
    <property type="entry name" value="Zn2/Cys6 DNA-binding domain"/>
    <property type="match status" value="1"/>
</dbReference>
<sequence length="796" mass="87728">MVGVAGKSQACNTCRKRRVKCDLGRPFCQKCIASNRACTGYGRDLIFVNRTPSSLSSTANSVLLELKTQRQLKDALVNPKIEADLRRLYSEASHNFAGFRKYAVGILRTTYFPKPYRALDVDISEGSFSWVYSLLDLVEPSQSLDTSLFAFCLVQLHVTGTGDVSLYQCLEQHSTALKHLYSDLDDPLVCSREETLAAIIVLSTCELFVRLGGNGFSVHARGIAEILRLRGPRMASTATWRRLFSRLTIVCTLEALTKRQAQCIENDVWRQIVPASSDALDNLYQMASDVPANLERATSLSSIVDRNAFLKESTAVVQSMFTMLKSFQVWHDDFWKASPTPRAWPVPSRAVNPADVEPSNKIFPFCFEFESLNVSVVVAMCWAMTVHLQSNIIQICELVQVKLGHPIELEDLLVGTGITLVDEANQYSDQKTSPSSTYKGSLLYQIKGEGTKLARYLCQSMEYHHRVDMGTYGGHAVTYSSWSARQYFRLHPGHERELSWVQNMHKMEGPGTRWGVTMMGIVSGKATDSYAIAAAGTWFKKHRALAFGIMVSGSSLGGVILPIMVQHLIVDVGFPWAIRITAFLLLGLLIFANVAVTSRLPPVQKPFSLQEYFLPFTEVPFLLLAIGSLLLYFGAFLPFNFIIVQAKEAGLSTDIANYLVPMVNAASVFGRILPAHLGDVYGVFNICIVFTLFSGIISLALWLPAASTAPIIVFAVLYGFASGLTLAIIPALVASISDVQKLGFRVGALYAFSAFGTLFGSPIAGAIVTSQNGGYSGLKIFCGIMLLAAYLWFYRE</sequence>
<dbReference type="GO" id="GO:0008270">
    <property type="term" value="F:zinc ion binding"/>
    <property type="evidence" value="ECO:0007669"/>
    <property type="project" value="InterPro"/>
</dbReference>
<evidence type="ECO:0000313" key="10">
    <source>
        <dbReference type="Proteomes" id="UP000509510"/>
    </source>
</evidence>
<dbReference type="Gene3D" id="1.20.1250.20">
    <property type="entry name" value="MFS general substrate transporter like domains"/>
    <property type="match status" value="1"/>
</dbReference>